<evidence type="ECO:0000313" key="2">
    <source>
        <dbReference type="EMBL" id="NWD35768.1"/>
    </source>
</evidence>
<dbReference type="EMBL" id="JACAQK010000006">
    <property type="protein sequence ID" value="NWD35768.1"/>
    <property type="molecule type" value="Genomic_DNA"/>
</dbReference>
<keyword evidence="1" id="KW-0175">Coiled coil</keyword>
<dbReference type="Proteomes" id="UP000549134">
    <property type="component" value="Unassembled WGS sequence"/>
</dbReference>
<sequence>MSKPIQTVEELDAVLHWRGKHALAIKERDALQQRLTAADEALDSTKAELAWQESDNAELRKRADVLEGLLRLARGAIGENQWTLLTKDIDAMLSQDAKQTNNSGNAHCPHDGICHTSEETCAEAQARIAFLTAPAGAGQ</sequence>
<feature type="coiled-coil region" evidence="1">
    <location>
        <begin position="28"/>
        <end position="62"/>
    </location>
</feature>
<gene>
    <name evidence="2" type="ORF">HX787_07855</name>
</gene>
<name>A0A7Y8AKI1_PSETO</name>
<protein>
    <submittedName>
        <fullName evidence="2">Uncharacterized protein</fullName>
    </submittedName>
</protein>
<proteinExistence type="predicted"/>
<dbReference type="RefSeq" id="WP_177007890.1">
    <property type="nucleotide sequence ID" value="NZ_JACAQH010000007.1"/>
</dbReference>
<comment type="caution">
    <text evidence="2">The sequence shown here is derived from an EMBL/GenBank/DDBJ whole genome shotgun (WGS) entry which is preliminary data.</text>
</comment>
<accession>A0A7Y8AKI1</accession>
<evidence type="ECO:0000313" key="3">
    <source>
        <dbReference type="Proteomes" id="UP000549134"/>
    </source>
</evidence>
<dbReference type="AlphaFoldDB" id="A0A7Y8AKI1"/>
<reference evidence="2 3" key="1">
    <citation type="submission" date="2020-04" db="EMBL/GenBank/DDBJ databases">
        <title>Molecular characterization of pseudomonads from Agaricus bisporus reveal novel blotch 2 pathogens in Western Europe.</title>
        <authorList>
            <person name="Taparia T."/>
            <person name="Krijger M."/>
            <person name="Haynes E."/>
            <person name="Elpinstone J.G."/>
            <person name="Noble R."/>
            <person name="Van Der Wolf J."/>
        </authorList>
    </citation>
    <scope>NUCLEOTIDE SEQUENCE [LARGE SCALE GENOMIC DNA]</scope>
    <source>
        <strain evidence="2 3">IPO3746</strain>
    </source>
</reference>
<evidence type="ECO:0000256" key="1">
    <source>
        <dbReference type="SAM" id="Coils"/>
    </source>
</evidence>
<organism evidence="2 3">
    <name type="scientific">Pseudomonas tolaasii</name>
    <dbReference type="NCBI Taxonomy" id="29442"/>
    <lineage>
        <taxon>Bacteria</taxon>
        <taxon>Pseudomonadati</taxon>
        <taxon>Pseudomonadota</taxon>
        <taxon>Gammaproteobacteria</taxon>
        <taxon>Pseudomonadales</taxon>
        <taxon>Pseudomonadaceae</taxon>
        <taxon>Pseudomonas</taxon>
    </lineage>
</organism>